<dbReference type="SUPFAM" id="SSF54637">
    <property type="entry name" value="Thioesterase/thiol ester dehydrase-isomerase"/>
    <property type="match status" value="2"/>
</dbReference>
<evidence type="ECO:0000256" key="2">
    <source>
        <dbReference type="SAM" id="MobiDB-lite"/>
    </source>
</evidence>
<dbReference type="Proteomes" id="UP000221394">
    <property type="component" value="Unassembled WGS sequence"/>
</dbReference>
<dbReference type="EMBL" id="PDJH01000001">
    <property type="protein sequence ID" value="PFG37124.1"/>
    <property type="molecule type" value="Genomic_DNA"/>
</dbReference>
<dbReference type="PRINTS" id="PR01483">
    <property type="entry name" value="FASYNTHASE"/>
</dbReference>
<dbReference type="InterPro" id="IPR002539">
    <property type="entry name" value="MaoC-like_dom"/>
</dbReference>
<reference evidence="4 5" key="1">
    <citation type="submission" date="2017-10" db="EMBL/GenBank/DDBJ databases">
        <title>Sequencing the genomes of 1000 actinobacteria strains.</title>
        <authorList>
            <person name="Klenk H.-P."/>
        </authorList>
    </citation>
    <scope>NUCLEOTIDE SEQUENCE [LARGE SCALE GENOMIC DNA]</scope>
    <source>
        <strain evidence="4 5">DSM 21574</strain>
    </source>
</reference>
<dbReference type="GO" id="GO:0006633">
    <property type="term" value="P:fatty acid biosynthetic process"/>
    <property type="evidence" value="ECO:0007669"/>
    <property type="project" value="InterPro"/>
</dbReference>
<protein>
    <submittedName>
        <fullName evidence="4">MaoC dehydratase-like protein</fullName>
    </submittedName>
</protein>
<dbReference type="PANTHER" id="PTHR43841">
    <property type="entry name" value="3-HYDROXYACYL-THIOESTER DEHYDRATASE HTDX-RELATED"/>
    <property type="match status" value="1"/>
</dbReference>
<feature type="region of interest" description="Disordered" evidence="2">
    <location>
        <begin position="178"/>
        <end position="245"/>
    </location>
</feature>
<keyword evidence="5" id="KW-1185">Reference proteome</keyword>
<dbReference type="RefSeq" id="WP_098458213.1">
    <property type="nucleotide sequence ID" value="NZ_PDJH01000001.1"/>
</dbReference>
<evidence type="ECO:0000313" key="4">
    <source>
        <dbReference type="EMBL" id="PFG37124.1"/>
    </source>
</evidence>
<sequence>MTAPRSRTIAGPPSGTRVQALADVPGLGGLYLRGAAGSARTRLPGVRRGGGGPPALPPVAYRANGLRVDVDHLTTYQHLLREPGADALPSGYLHVLAFPVATAVMVRDDFPLPLLGMVHVANSASLLRPVTVGDELEVTAWTQDLRPHRRGSQLDVVAEVSVDGEVAWRGVSTYLAKHAGGRAPGGADRTDRADGSPDAEVGASTRDRASQGPTSSADPYVDEGAERDGGGTGSHGAGRDSGAPVGSVVWKLPAGVGREYGAVSGDRNPIHMSALSAKAFGFPRAIAHGMYTAARALSDVGPRRGDTYDWTVEFAKPVLLPGTVSVEITEPQSGSFEYAARSPRSGKTHLTGTVTRI</sequence>
<name>A0A2A9EDX8_9MICO</name>
<evidence type="ECO:0000313" key="5">
    <source>
        <dbReference type="Proteomes" id="UP000221394"/>
    </source>
</evidence>
<evidence type="ECO:0000256" key="1">
    <source>
        <dbReference type="ARBA" id="ARBA00005254"/>
    </source>
</evidence>
<dbReference type="Gene3D" id="3.10.129.10">
    <property type="entry name" value="Hotdog Thioesterase"/>
    <property type="match status" value="1"/>
</dbReference>
<dbReference type="AlphaFoldDB" id="A0A2A9EDX8"/>
<comment type="similarity">
    <text evidence="1">Belongs to the enoyl-CoA hydratase/isomerase family.</text>
</comment>
<gene>
    <name evidence="4" type="ORF">ATL41_1872</name>
</gene>
<comment type="caution">
    <text evidence="4">The sequence shown here is derived from an EMBL/GenBank/DDBJ whole genome shotgun (WGS) entry which is preliminary data.</text>
</comment>
<dbReference type="GO" id="GO:0004312">
    <property type="term" value="F:fatty acid synthase activity"/>
    <property type="evidence" value="ECO:0007669"/>
    <property type="project" value="InterPro"/>
</dbReference>
<dbReference type="GO" id="GO:0005835">
    <property type="term" value="C:fatty acid synthase complex"/>
    <property type="evidence" value="ECO:0007669"/>
    <property type="project" value="InterPro"/>
</dbReference>
<dbReference type="PANTHER" id="PTHR43841:SF1">
    <property type="entry name" value="3-HYDROXYACYL-THIOESTER DEHYDRATASE X"/>
    <property type="match status" value="1"/>
</dbReference>
<dbReference type="InterPro" id="IPR029069">
    <property type="entry name" value="HotDog_dom_sf"/>
</dbReference>
<dbReference type="Pfam" id="PF01575">
    <property type="entry name" value="MaoC_dehydratas"/>
    <property type="match status" value="1"/>
</dbReference>
<accession>A0A2A9EDX8</accession>
<organism evidence="4 5">
    <name type="scientific">Flavimobilis soli</name>
    <dbReference type="NCBI Taxonomy" id="442709"/>
    <lineage>
        <taxon>Bacteria</taxon>
        <taxon>Bacillati</taxon>
        <taxon>Actinomycetota</taxon>
        <taxon>Actinomycetes</taxon>
        <taxon>Micrococcales</taxon>
        <taxon>Jonesiaceae</taxon>
        <taxon>Flavimobilis</taxon>
    </lineage>
</organism>
<proteinExistence type="inferred from homology"/>
<evidence type="ECO:0000259" key="3">
    <source>
        <dbReference type="Pfam" id="PF01575"/>
    </source>
</evidence>
<dbReference type="OrthoDB" id="9774179at2"/>
<feature type="region of interest" description="Disordered" evidence="2">
    <location>
        <begin position="338"/>
        <end position="357"/>
    </location>
</feature>
<dbReference type="InterPro" id="IPR003965">
    <property type="entry name" value="Fatty_acid_synthase"/>
</dbReference>
<feature type="compositionally biased region" description="Polar residues" evidence="2">
    <location>
        <begin position="348"/>
        <end position="357"/>
    </location>
</feature>
<feature type="domain" description="MaoC-like" evidence="3">
    <location>
        <begin position="259"/>
        <end position="330"/>
    </location>
</feature>